<dbReference type="InterPro" id="IPR016032">
    <property type="entry name" value="Sig_transdc_resp-reg_C-effctor"/>
</dbReference>
<proteinExistence type="predicted"/>
<accession>A0ABP4XP68</accession>
<dbReference type="InterPro" id="IPR036388">
    <property type="entry name" value="WH-like_DNA-bd_sf"/>
</dbReference>
<evidence type="ECO:0000313" key="5">
    <source>
        <dbReference type="EMBL" id="GAA1783613.1"/>
    </source>
</evidence>
<dbReference type="EMBL" id="BAAAOB010000001">
    <property type="protein sequence ID" value="GAA1783613.1"/>
    <property type="molecule type" value="Genomic_DNA"/>
</dbReference>
<dbReference type="SUPFAM" id="SSF46894">
    <property type="entry name" value="C-terminal effector domain of the bipartite response regulators"/>
    <property type="match status" value="1"/>
</dbReference>
<dbReference type="CDD" id="cd06170">
    <property type="entry name" value="LuxR_C_like"/>
    <property type="match status" value="1"/>
</dbReference>
<reference evidence="6" key="1">
    <citation type="journal article" date="2019" name="Int. J. Syst. Evol. Microbiol.">
        <title>The Global Catalogue of Microorganisms (GCM) 10K type strain sequencing project: providing services to taxonomists for standard genome sequencing and annotation.</title>
        <authorList>
            <consortium name="The Broad Institute Genomics Platform"/>
            <consortium name="The Broad Institute Genome Sequencing Center for Infectious Disease"/>
            <person name="Wu L."/>
            <person name="Ma J."/>
        </authorList>
    </citation>
    <scope>NUCLEOTIDE SEQUENCE [LARGE SCALE GENOMIC DNA]</scope>
    <source>
        <strain evidence="6">JCM 14736</strain>
    </source>
</reference>
<gene>
    <name evidence="5" type="ORF">GCM10009768_10580</name>
</gene>
<keyword evidence="3" id="KW-0804">Transcription</keyword>
<name>A0ABP4XP68_9MICO</name>
<dbReference type="PANTHER" id="PTHR44688:SF16">
    <property type="entry name" value="DNA-BINDING TRANSCRIPTIONAL ACTIVATOR DEVR_DOSR"/>
    <property type="match status" value="1"/>
</dbReference>
<organism evidence="5 6">
    <name type="scientific">Leucobacter iarius</name>
    <dbReference type="NCBI Taxonomy" id="333963"/>
    <lineage>
        <taxon>Bacteria</taxon>
        <taxon>Bacillati</taxon>
        <taxon>Actinomycetota</taxon>
        <taxon>Actinomycetes</taxon>
        <taxon>Micrococcales</taxon>
        <taxon>Microbacteriaceae</taxon>
        <taxon>Leucobacter</taxon>
    </lineage>
</organism>
<evidence type="ECO:0000259" key="4">
    <source>
        <dbReference type="PROSITE" id="PS50043"/>
    </source>
</evidence>
<dbReference type="PRINTS" id="PR00038">
    <property type="entry name" value="HTHLUXR"/>
</dbReference>
<dbReference type="Pfam" id="PF00196">
    <property type="entry name" value="GerE"/>
    <property type="match status" value="1"/>
</dbReference>
<dbReference type="PANTHER" id="PTHR44688">
    <property type="entry name" value="DNA-BINDING TRANSCRIPTIONAL ACTIVATOR DEVR_DOSR"/>
    <property type="match status" value="1"/>
</dbReference>
<dbReference type="PROSITE" id="PS50043">
    <property type="entry name" value="HTH_LUXR_2"/>
    <property type="match status" value="1"/>
</dbReference>
<dbReference type="RefSeq" id="WP_344030235.1">
    <property type="nucleotide sequence ID" value="NZ_BAAAOB010000001.1"/>
</dbReference>
<dbReference type="InterPro" id="IPR027417">
    <property type="entry name" value="P-loop_NTPase"/>
</dbReference>
<dbReference type="InterPro" id="IPR000792">
    <property type="entry name" value="Tscrpt_reg_LuxR_C"/>
</dbReference>
<sequence>MVDRLFQLRIGITDAILSEFERHSLVLVLGETGLGHSHELRAVQIRLGSAVGRSELIDCALPGAAERVAAMQPHRVLLLDRLERADLETLRALKSFIDAGGHAIGALEISELRNSYSDAIEALVAEDPSTLASLERAVRIRLEPFELEQIADLAHRHAQQPLDSATVGAIQQLSLGRPHWALDLLTIAESGQLVPGPRPSIRHDRLHELNLPAMQAASRLAHGLDTQTLAAAAVLSELDPLDPASAEELTGGDLLRELTDRGIAIQYGSSDLLHVPEFIAVPLRSTISSQELEVTRRRITEGLLSLEMLGLPLSDRDAEFCARTPLSSEIPRAAQAAVLHRVLEQRLTFGVDGLTRALFLRAGALGQPLEPQTRVRALAGLKGAPTGLSALVGTAIPAEPVPRLAHLNAWAVLSAESGVDPSDPHAFAQLDPAGSSEASTALVLSRLNDTEPLGSDRATITACAASHPSPEVACAAGILQVLDAVPRGAIPARSLAAAARTLTGRMGLPESRVLHHLHGSILLGWALNTLFTDTLREHAEDLRGVARRLPAGASHLIWLGHLEAAAGALSAGDAHHALLEWQRMEQRLPMFLPKRLTHTVALIARALTAENHRDRTAPSSVDTTFTGIVGYLAGRLESLDPSVVRIDVEEQPAPLVAVAAAHRRAFDQQNPVELLRIAEHLCDSEHWAAAENAANAARRIQLKRRASGAVGRCDRLLERIDTAITLSLPWRMREQIPRPTQQPARTPLTARERTAAELAAQGLGNREIAERMGCGVRTVESHIAQARAKLGAANRSELVERLAQEHADFTFGARIP</sequence>
<dbReference type="Proteomes" id="UP001500851">
    <property type="component" value="Unassembled WGS sequence"/>
</dbReference>
<dbReference type="SUPFAM" id="SSF52540">
    <property type="entry name" value="P-loop containing nucleoside triphosphate hydrolases"/>
    <property type="match status" value="1"/>
</dbReference>
<keyword evidence="1" id="KW-0805">Transcription regulation</keyword>
<dbReference type="SMART" id="SM00421">
    <property type="entry name" value="HTH_LUXR"/>
    <property type="match status" value="1"/>
</dbReference>
<keyword evidence="2" id="KW-0238">DNA-binding</keyword>
<keyword evidence="6" id="KW-1185">Reference proteome</keyword>
<evidence type="ECO:0000256" key="2">
    <source>
        <dbReference type="ARBA" id="ARBA00023125"/>
    </source>
</evidence>
<feature type="domain" description="HTH luxR-type" evidence="4">
    <location>
        <begin position="739"/>
        <end position="806"/>
    </location>
</feature>
<evidence type="ECO:0000256" key="3">
    <source>
        <dbReference type="ARBA" id="ARBA00023163"/>
    </source>
</evidence>
<evidence type="ECO:0000313" key="6">
    <source>
        <dbReference type="Proteomes" id="UP001500851"/>
    </source>
</evidence>
<evidence type="ECO:0000256" key="1">
    <source>
        <dbReference type="ARBA" id="ARBA00023015"/>
    </source>
</evidence>
<dbReference type="Gene3D" id="1.10.10.10">
    <property type="entry name" value="Winged helix-like DNA-binding domain superfamily/Winged helix DNA-binding domain"/>
    <property type="match status" value="1"/>
</dbReference>
<protein>
    <recommendedName>
        <fullName evidence="4">HTH luxR-type domain-containing protein</fullName>
    </recommendedName>
</protein>
<comment type="caution">
    <text evidence="5">The sequence shown here is derived from an EMBL/GenBank/DDBJ whole genome shotgun (WGS) entry which is preliminary data.</text>
</comment>